<reference evidence="2 3" key="1">
    <citation type="submission" date="2018-12" db="EMBL/GenBank/DDBJ databases">
        <title>Draft genome sequence of Xylaria grammica IHI A82.</title>
        <authorList>
            <person name="Buettner E."/>
            <person name="Kellner H."/>
        </authorList>
    </citation>
    <scope>NUCLEOTIDE SEQUENCE [LARGE SCALE GENOMIC DNA]</scope>
    <source>
        <strain evidence="2 3">IHI A82</strain>
    </source>
</reference>
<dbReference type="AlphaFoldDB" id="A0A439DJ22"/>
<name>A0A439DJ22_9PEZI</name>
<dbReference type="PANTHER" id="PTHR37048">
    <property type="entry name" value="QUESTIONABLE PROTEIN"/>
    <property type="match status" value="1"/>
</dbReference>
<dbReference type="STRING" id="363999.A0A439DJ22"/>
<evidence type="ECO:0000256" key="1">
    <source>
        <dbReference type="SAM" id="Phobius"/>
    </source>
</evidence>
<dbReference type="EMBL" id="RYZI01000008">
    <property type="protein sequence ID" value="RWA14415.1"/>
    <property type="molecule type" value="Genomic_DNA"/>
</dbReference>
<comment type="caution">
    <text evidence="2">The sequence shown here is derived from an EMBL/GenBank/DDBJ whole genome shotgun (WGS) entry which is preliminary data.</text>
</comment>
<dbReference type="Proteomes" id="UP000286045">
    <property type="component" value="Unassembled WGS sequence"/>
</dbReference>
<sequence length="246" mass="27961">MPGKILEPLEPLAGCIKWLPHKDALVPPDPAIDEGCCNHPVVILSTGPWHGSVEILIITSFGGRNLETKYPTDQAYHVLARHNYLPITPNRAHPDNGILLALGDPSQKLRKDSYINTRDRHIVSLTSLQPYNRKGPEIFLSERSYQTLVQHISFTKKYVPLTEEDVYLPGRMEEGIAYPTQLGWKGDPVDLPRLKDDLESEGRLLGGFIWSIFILYGLYRGGVFWWLWRIGYSIAYTLGWLLEIVD</sequence>
<keyword evidence="1" id="KW-1133">Transmembrane helix</keyword>
<keyword evidence="1" id="KW-0472">Membrane</keyword>
<organism evidence="2 3">
    <name type="scientific">Xylaria grammica</name>
    <dbReference type="NCBI Taxonomy" id="363999"/>
    <lineage>
        <taxon>Eukaryota</taxon>
        <taxon>Fungi</taxon>
        <taxon>Dikarya</taxon>
        <taxon>Ascomycota</taxon>
        <taxon>Pezizomycotina</taxon>
        <taxon>Sordariomycetes</taxon>
        <taxon>Xylariomycetidae</taxon>
        <taxon>Xylariales</taxon>
        <taxon>Xylariaceae</taxon>
        <taxon>Xylaria</taxon>
    </lineage>
</organism>
<keyword evidence="3" id="KW-1185">Reference proteome</keyword>
<protein>
    <submittedName>
        <fullName evidence="2">Uncharacterized protein</fullName>
    </submittedName>
</protein>
<feature type="transmembrane region" description="Helical" evidence="1">
    <location>
        <begin position="202"/>
        <end position="219"/>
    </location>
</feature>
<evidence type="ECO:0000313" key="3">
    <source>
        <dbReference type="Proteomes" id="UP000286045"/>
    </source>
</evidence>
<dbReference type="PANTHER" id="PTHR37048:SF2">
    <property type="entry name" value="QUESTIONABLE PROTEIN"/>
    <property type="match status" value="1"/>
</dbReference>
<evidence type="ECO:0000313" key="2">
    <source>
        <dbReference type="EMBL" id="RWA14415.1"/>
    </source>
</evidence>
<accession>A0A439DJ22</accession>
<proteinExistence type="predicted"/>
<keyword evidence="1" id="KW-0812">Transmembrane</keyword>
<gene>
    <name evidence="2" type="ORF">EKO27_g664</name>
</gene>